<dbReference type="InterPro" id="IPR036028">
    <property type="entry name" value="SH3-like_dom_sf"/>
</dbReference>
<comment type="caution">
    <text evidence="6">The sequence shown here is derived from an EMBL/GenBank/DDBJ whole genome shotgun (WGS) entry which is preliminary data.</text>
</comment>
<gene>
    <name evidence="6" type="ORF">ACEWY4_010970</name>
</gene>
<dbReference type="Gene3D" id="3.10.20.90">
    <property type="entry name" value="Phosphatidylinositol 3-kinase Catalytic Subunit, Chain A, domain 1"/>
    <property type="match status" value="1"/>
</dbReference>
<feature type="compositionally biased region" description="Polar residues" evidence="4">
    <location>
        <begin position="1"/>
        <end position="17"/>
    </location>
</feature>
<reference evidence="6 7" key="1">
    <citation type="submission" date="2024-09" db="EMBL/GenBank/DDBJ databases">
        <title>A chromosome-level genome assembly of Gray's grenadier anchovy, Coilia grayii.</title>
        <authorList>
            <person name="Fu Z."/>
        </authorList>
    </citation>
    <scope>NUCLEOTIDE SEQUENCE [LARGE SCALE GENOMIC DNA]</scope>
    <source>
        <strain evidence="6">G4</strain>
        <tissue evidence="6">Muscle</tissue>
    </source>
</reference>
<dbReference type="PROSITE" id="PS50297">
    <property type="entry name" value="ANK_REP_REGION"/>
    <property type="match status" value="2"/>
</dbReference>
<dbReference type="Gene3D" id="1.25.40.20">
    <property type="entry name" value="Ankyrin repeat-containing domain"/>
    <property type="match status" value="2"/>
</dbReference>
<keyword evidence="1 3" id="KW-0728">SH3 domain</keyword>
<evidence type="ECO:0000256" key="3">
    <source>
        <dbReference type="PROSITE-ProRule" id="PRU00192"/>
    </source>
</evidence>
<evidence type="ECO:0000256" key="1">
    <source>
        <dbReference type="ARBA" id="ARBA00022443"/>
    </source>
</evidence>
<accession>A0ABD1K3G6</accession>
<feature type="repeat" description="ANK" evidence="2">
    <location>
        <begin position="325"/>
        <end position="357"/>
    </location>
</feature>
<dbReference type="InterPro" id="IPR001452">
    <property type="entry name" value="SH3_domain"/>
</dbReference>
<feature type="repeat" description="ANK" evidence="2">
    <location>
        <begin position="425"/>
        <end position="457"/>
    </location>
</feature>
<dbReference type="Proteomes" id="UP001591681">
    <property type="component" value="Unassembled WGS sequence"/>
</dbReference>
<evidence type="ECO:0000256" key="2">
    <source>
        <dbReference type="PROSITE-ProRule" id="PRU00023"/>
    </source>
</evidence>
<dbReference type="InterPro" id="IPR036770">
    <property type="entry name" value="Ankyrin_rpt-contain_sf"/>
</dbReference>
<evidence type="ECO:0000313" key="6">
    <source>
        <dbReference type="EMBL" id="KAL2093658.1"/>
    </source>
</evidence>
<dbReference type="InterPro" id="IPR002110">
    <property type="entry name" value="Ankyrin_rpt"/>
</dbReference>
<protein>
    <recommendedName>
        <fullName evidence="5">SH3 domain-containing protein</fullName>
    </recommendedName>
</protein>
<evidence type="ECO:0000259" key="5">
    <source>
        <dbReference type="PROSITE" id="PS50002"/>
    </source>
</evidence>
<proteinExistence type="predicted"/>
<feature type="region of interest" description="Disordered" evidence="4">
    <location>
        <begin position="1"/>
        <end position="44"/>
    </location>
</feature>
<organism evidence="6 7">
    <name type="scientific">Coilia grayii</name>
    <name type="common">Gray's grenadier anchovy</name>
    <dbReference type="NCBI Taxonomy" id="363190"/>
    <lineage>
        <taxon>Eukaryota</taxon>
        <taxon>Metazoa</taxon>
        <taxon>Chordata</taxon>
        <taxon>Craniata</taxon>
        <taxon>Vertebrata</taxon>
        <taxon>Euteleostomi</taxon>
        <taxon>Actinopterygii</taxon>
        <taxon>Neopterygii</taxon>
        <taxon>Teleostei</taxon>
        <taxon>Clupei</taxon>
        <taxon>Clupeiformes</taxon>
        <taxon>Clupeoidei</taxon>
        <taxon>Engraulidae</taxon>
        <taxon>Coilinae</taxon>
        <taxon>Coilia</taxon>
    </lineage>
</organism>
<dbReference type="PANTHER" id="PTHR24135">
    <property type="entry name" value="SH3 AND MULTIPLE ANKYRIN REPEAT DOMAINS PROTEIN"/>
    <property type="match status" value="1"/>
</dbReference>
<dbReference type="SUPFAM" id="SSF50044">
    <property type="entry name" value="SH3-domain"/>
    <property type="match status" value="1"/>
</dbReference>
<dbReference type="FunFam" id="2.30.30.40:FF:000025">
    <property type="entry name" value="SH3 and multiple ankyrin repeat domains protein 2"/>
    <property type="match status" value="1"/>
</dbReference>
<dbReference type="FunFam" id="3.10.20.90:FF:000029">
    <property type="entry name" value="SH3 and multiple ankyrin repeat domains protein 1"/>
    <property type="match status" value="1"/>
</dbReference>
<dbReference type="PANTHER" id="PTHR24135:SF17">
    <property type="entry name" value="SH3 AND MULTIPLE ANKYRIN REPEAT DOMAINS PROTEIN 2"/>
    <property type="match status" value="1"/>
</dbReference>
<feature type="compositionally biased region" description="Polar residues" evidence="4">
    <location>
        <begin position="611"/>
        <end position="621"/>
    </location>
</feature>
<feature type="compositionally biased region" description="Low complexity" evidence="4">
    <location>
        <begin position="551"/>
        <end position="574"/>
    </location>
</feature>
<feature type="compositionally biased region" description="Polar residues" evidence="4">
    <location>
        <begin position="513"/>
        <end position="532"/>
    </location>
</feature>
<dbReference type="SMART" id="SM00248">
    <property type="entry name" value="ANK"/>
    <property type="match status" value="6"/>
</dbReference>
<keyword evidence="2" id="KW-0040">ANK repeat</keyword>
<dbReference type="SUPFAM" id="SSF48403">
    <property type="entry name" value="Ankyrin repeat"/>
    <property type="match status" value="1"/>
</dbReference>
<evidence type="ECO:0000256" key="4">
    <source>
        <dbReference type="SAM" id="MobiDB-lite"/>
    </source>
</evidence>
<feature type="compositionally biased region" description="Low complexity" evidence="4">
    <location>
        <begin position="492"/>
        <end position="502"/>
    </location>
</feature>
<feature type="repeat" description="ANK" evidence="2">
    <location>
        <begin position="392"/>
        <end position="424"/>
    </location>
</feature>
<dbReference type="InterPro" id="IPR051569">
    <property type="entry name" value="SHANK"/>
</dbReference>
<dbReference type="PROSITE" id="PS50002">
    <property type="entry name" value="SH3"/>
    <property type="match status" value="1"/>
</dbReference>
<sequence length="716" mass="78497">MPQSPTSSEDMAQSFSDCSGGSESESSREEPRSTLRPTSGRLEPGAHSADSLLVCVVIPDLQQSKSMRFKSDATVWVAKQQILCTLTQSLRDVLNYGLFRPAVDGRASGFLDEEQLLRDHPLPTNKGVPTLEFRYKSRVYQQPNVDEKQITKLHTQANLRKFMDYIQQHNLDKVSKLLEKGLDPNYHDPDTGGAADSTVERLFYPQRSSVAARVIRCRASLTQIPACPVGTHGRVCFRFTGVSPAVHWPVPSHILPTAEAQTGPVTVTVTLLSQLLNSDWLKAQTSSGLPNCKTPLTIAAHLDNMVEIITTLKHGGAHLDFRARDGMTALHKAVQSKNQIALKILLELGASPDYKDSQSLTPLYHTVLVGGDPSCCELLLRARASVSCHDENGWHEVHQACRYGHVQHLEHLLFYGVDMSVQNASGNTALHICALYKQENCARVLLVRGANKGVKNHRGQTPFQVAIIAGNFELAEYIKNHKEADIVPFREAPSPSSSSAAAVHTTSRRPARSTLSAPQVLLRSNSDNNLNVQLGGHAHSHHHSRPRQRSRSPSPSPAASDPLRSLSPLRPLQQMQSSPNVTVKTMGRGAHAARSRSPSLGRLGGGDGRRQQNPQRKTSPRPSRDGLSSAETPSKRKLYSAVPGRHYVVVKSYQPQAEGEITLYKNDRVKVLSIGEGGFWEGSARGNVGWFPAECVEEIPSKANEDRPLICEANGY</sequence>
<name>A0ABD1K3G6_9TELE</name>
<evidence type="ECO:0000313" key="7">
    <source>
        <dbReference type="Proteomes" id="UP001591681"/>
    </source>
</evidence>
<dbReference type="Pfam" id="PF07653">
    <property type="entry name" value="SH3_2"/>
    <property type="match status" value="1"/>
</dbReference>
<dbReference type="EMBL" id="JBHFQA010000009">
    <property type="protein sequence ID" value="KAL2093658.1"/>
    <property type="molecule type" value="Genomic_DNA"/>
</dbReference>
<feature type="compositionally biased region" description="Basic residues" evidence="4">
    <location>
        <begin position="538"/>
        <end position="550"/>
    </location>
</feature>
<dbReference type="PROSITE" id="PS50088">
    <property type="entry name" value="ANK_REPEAT"/>
    <property type="match status" value="3"/>
</dbReference>
<feature type="region of interest" description="Disordered" evidence="4">
    <location>
        <begin position="489"/>
        <end position="638"/>
    </location>
</feature>
<feature type="domain" description="SH3" evidence="5">
    <location>
        <begin position="642"/>
        <end position="701"/>
    </location>
</feature>
<keyword evidence="7" id="KW-1185">Reference proteome</keyword>
<dbReference type="SMART" id="SM00326">
    <property type="entry name" value="SH3"/>
    <property type="match status" value="1"/>
</dbReference>
<dbReference type="AlphaFoldDB" id="A0ABD1K3G6"/>
<dbReference type="Gene3D" id="2.30.30.40">
    <property type="entry name" value="SH3 Domains"/>
    <property type="match status" value="1"/>
</dbReference>
<dbReference type="Pfam" id="PF12796">
    <property type="entry name" value="Ank_2"/>
    <property type="match status" value="2"/>
</dbReference>